<dbReference type="Proteomes" id="UP001152321">
    <property type="component" value="Unassembled WGS sequence"/>
</dbReference>
<feature type="transmembrane region" description="Helical" evidence="13">
    <location>
        <begin position="25"/>
        <end position="49"/>
    </location>
</feature>
<protein>
    <submittedName>
        <fullName evidence="16">Flagellar motor stator protein MotA</fullName>
    </submittedName>
</protein>
<evidence type="ECO:0000313" key="17">
    <source>
        <dbReference type="Proteomes" id="UP001152321"/>
    </source>
</evidence>
<evidence type="ECO:0000256" key="13">
    <source>
        <dbReference type="SAM" id="Phobius"/>
    </source>
</evidence>
<evidence type="ECO:0000256" key="12">
    <source>
        <dbReference type="ARBA" id="ARBA00023136"/>
    </source>
</evidence>
<keyword evidence="16" id="KW-0966">Cell projection</keyword>
<dbReference type="Pfam" id="PF01618">
    <property type="entry name" value="MotA_ExbB"/>
    <property type="match status" value="1"/>
</dbReference>
<evidence type="ECO:0000259" key="15">
    <source>
        <dbReference type="Pfam" id="PF20560"/>
    </source>
</evidence>
<reference evidence="16" key="1">
    <citation type="submission" date="2022-08" db="EMBL/GenBank/DDBJ databases">
        <title>Novel Bdellovibrio Species Isolated from Svalbard: Designation Bdellovibrio svalbardensis.</title>
        <authorList>
            <person name="Mitchell R.J."/>
            <person name="Choi S.Y."/>
        </authorList>
    </citation>
    <scope>NUCLEOTIDE SEQUENCE</scope>
    <source>
        <strain evidence="16">PAP01</strain>
    </source>
</reference>
<evidence type="ECO:0000256" key="9">
    <source>
        <dbReference type="ARBA" id="ARBA00022781"/>
    </source>
</evidence>
<dbReference type="InterPro" id="IPR000540">
    <property type="entry name" value="Flag_MotA_CS"/>
</dbReference>
<evidence type="ECO:0000256" key="1">
    <source>
        <dbReference type="ARBA" id="ARBA00004429"/>
    </source>
</evidence>
<proteinExistence type="inferred from homology"/>
<keyword evidence="8" id="KW-0283">Flagellar rotation</keyword>
<keyword evidence="11" id="KW-0406">Ion transport</keyword>
<feature type="transmembrane region" description="Helical" evidence="13">
    <location>
        <begin position="202"/>
        <end position="221"/>
    </location>
</feature>
<accession>A0ABT6DF80</accession>
<dbReference type="PROSITE" id="PS01307">
    <property type="entry name" value="MOTA"/>
    <property type="match status" value="1"/>
</dbReference>
<evidence type="ECO:0000256" key="8">
    <source>
        <dbReference type="ARBA" id="ARBA00022779"/>
    </source>
</evidence>
<evidence type="ECO:0000256" key="6">
    <source>
        <dbReference type="ARBA" id="ARBA00022519"/>
    </source>
</evidence>
<evidence type="ECO:0000313" key="16">
    <source>
        <dbReference type="EMBL" id="MDG0815505.1"/>
    </source>
</evidence>
<dbReference type="PANTHER" id="PTHR30433">
    <property type="entry name" value="CHEMOTAXIS PROTEIN MOTA"/>
    <property type="match status" value="1"/>
</dbReference>
<keyword evidence="9" id="KW-0375">Hydrogen ion transport</keyword>
<feature type="domain" description="Motility protein A N-terminal" evidence="15">
    <location>
        <begin position="3"/>
        <end position="94"/>
    </location>
</feature>
<feature type="domain" description="MotA/TolQ/ExbB proton channel" evidence="14">
    <location>
        <begin position="130"/>
        <end position="235"/>
    </location>
</feature>
<evidence type="ECO:0000256" key="7">
    <source>
        <dbReference type="ARBA" id="ARBA00022692"/>
    </source>
</evidence>
<dbReference type="InterPro" id="IPR022522">
    <property type="entry name" value="Flagellar_motor_stator_MotA"/>
</dbReference>
<dbReference type="InterPro" id="IPR002898">
    <property type="entry name" value="MotA_ExbB_proton_chnl"/>
</dbReference>
<dbReference type="NCBIfam" id="TIGR03818">
    <property type="entry name" value="MotA1"/>
    <property type="match status" value="1"/>
</dbReference>
<evidence type="ECO:0000256" key="11">
    <source>
        <dbReference type="ARBA" id="ARBA00023065"/>
    </source>
</evidence>
<evidence type="ECO:0000256" key="5">
    <source>
        <dbReference type="ARBA" id="ARBA00022500"/>
    </source>
</evidence>
<evidence type="ECO:0000259" key="14">
    <source>
        <dbReference type="Pfam" id="PF01618"/>
    </source>
</evidence>
<keyword evidence="7 13" id="KW-0812">Transmembrane</keyword>
<keyword evidence="5" id="KW-0145">Chemotaxis</keyword>
<keyword evidence="10 13" id="KW-1133">Transmembrane helix</keyword>
<keyword evidence="12 13" id="KW-0472">Membrane</keyword>
<comment type="subcellular location">
    <subcellularLocation>
        <location evidence="1">Cell inner membrane</location>
        <topology evidence="1">Multi-pass membrane protein</topology>
    </subcellularLocation>
</comment>
<feature type="transmembrane region" description="Helical" evidence="13">
    <location>
        <begin position="165"/>
        <end position="186"/>
    </location>
</feature>
<keyword evidence="3" id="KW-0813">Transport</keyword>
<evidence type="ECO:0000256" key="4">
    <source>
        <dbReference type="ARBA" id="ARBA00022475"/>
    </source>
</evidence>
<keyword evidence="16" id="KW-0969">Cilium</keyword>
<organism evidence="16 17">
    <name type="scientific">Bdellovibrio svalbardensis</name>
    <dbReference type="NCBI Taxonomy" id="2972972"/>
    <lineage>
        <taxon>Bacteria</taxon>
        <taxon>Pseudomonadati</taxon>
        <taxon>Bdellovibrionota</taxon>
        <taxon>Bdellovibrionia</taxon>
        <taxon>Bdellovibrionales</taxon>
        <taxon>Pseudobdellovibrionaceae</taxon>
        <taxon>Bdellovibrio</taxon>
    </lineage>
</organism>
<comment type="similarity">
    <text evidence="2">Belongs to the MotA family.</text>
</comment>
<name>A0ABT6DF80_9BACT</name>
<comment type="caution">
    <text evidence="16">The sequence shown here is derived from an EMBL/GenBank/DDBJ whole genome shotgun (WGS) entry which is preliminary data.</text>
</comment>
<evidence type="ECO:0000256" key="3">
    <source>
        <dbReference type="ARBA" id="ARBA00022448"/>
    </source>
</evidence>
<evidence type="ECO:0000256" key="10">
    <source>
        <dbReference type="ARBA" id="ARBA00022989"/>
    </source>
</evidence>
<dbReference type="EMBL" id="JANRMI010000001">
    <property type="protein sequence ID" value="MDG0815505.1"/>
    <property type="molecule type" value="Genomic_DNA"/>
</dbReference>
<keyword evidence="16" id="KW-0282">Flagellum</keyword>
<keyword evidence="4" id="KW-1003">Cell membrane</keyword>
<dbReference type="RefSeq" id="WP_277576980.1">
    <property type="nucleotide sequence ID" value="NZ_JANRMI010000001.1"/>
</dbReference>
<evidence type="ECO:0000256" key="2">
    <source>
        <dbReference type="ARBA" id="ARBA00008038"/>
    </source>
</evidence>
<gene>
    <name evidence="16" type="primary">motA</name>
    <name evidence="16" type="ORF">NWE73_03960</name>
</gene>
<sequence length="289" mass="30982">MGFVGILIVFATVFGGYIAGHGKMGVILEAAVLEMVIIGGAAFGAYVIANPMKIVKMGIKLSIKAMTSKGPQKKDYVELMQMLFQLFQVFRKEGPQGIEKHIEEPEKSDIFKAYPSFMHNHHAVDFLCDTMKVTLSAELSPYDVDDLLDADIKGIHAEEHLAQHAVAAVAGGFPGLGIVAAVLGIVKTMGVLTAGTEVIGEYVAHALVGTMLGVFCAYGLIEPTATKMAADIEAEGRYLQCIKAALVALQRGAPPIVCVEYARRSIMPEERPTFAEVDKATKEIKKAAA</sequence>
<dbReference type="InterPro" id="IPR046786">
    <property type="entry name" value="MotA_N"/>
</dbReference>
<dbReference type="Pfam" id="PF20560">
    <property type="entry name" value="MotA_N"/>
    <property type="match status" value="1"/>
</dbReference>
<dbReference type="InterPro" id="IPR047055">
    <property type="entry name" value="MotA-like"/>
</dbReference>
<keyword evidence="6" id="KW-0997">Cell inner membrane</keyword>
<dbReference type="PANTHER" id="PTHR30433:SF4">
    <property type="entry name" value="MOTILITY PROTEIN A"/>
    <property type="match status" value="1"/>
</dbReference>
<keyword evidence="17" id="KW-1185">Reference proteome</keyword>